<gene>
    <name evidence="15" type="ORF">A9404_04245</name>
</gene>
<dbReference type="SUPFAM" id="SSF53623">
    <property type="entry name" value="MurD-like peptide ligases, catalytic domain"/>
    <property type="match status" value="1"/>
</dbReference>
<organism evidence="15 16">
    <name type="scientific">Halothiobacillus diazotrophicus</name>
    <dbReference type="NCBI Taxonomy" id="1860122"/>
    <lineage>
        <taxon>Bacteria</taxon>
        <taxon>Pseudomonadati</taxon>
        <taxon>Pseudomonadota</taxon>
        <taxon>Gammaproteobacteria</taxon>
        <taxon>Chromatiales</taxon>
        <taxon>Halothiobacillaceae</taxon>
        <taxon>Halothiobacillus</taxon>
    </lineage>
</organism>
<dbReference type="Gene3D" id="3.30.470.20">
    <property type="entry name" value="ATP-grasp fold, B domain"/>
    <property type="match status" value="2"/>
</dbReference>
<dbReference type="OrthoDB" id="9803907at2"/>
<comment type="similarity">
    <text evidence="2">In the C-terminal section; belongs to the MurCDEF family.</text>
</comment>
<evidence type="ECO:0000256" key="4">
    <source>
        <dbReference type="ARBA" id="ARBA00012968"/>
    </source>
</evidence>
<reference evidence="15 16" key="1">
    <citation type="submission" date="2016-06" db="EMBL/GenBank/DDBJ databases">
        <title>Insight into the functional genes involving in sulfur oxidation in Pearl River water.</title>
        <authorList>
            <person name="Luo J."/>
            <person name="Tan X."/>
            <person name="Lin W."/>
        </authorList>
    </citation>
    <scope>NUCLEOTIDE SEQUENCE [LARGE SCALE GENOMIC DNA]</scope>
    <source>
        <strain evidence="15 16">LS2</strain>
    </source>
</reference>
<dbReference type="PROSITE" id="PS01011">
    <property type="entry name" value="FOLYLPOLYGLU_SYNT_1"/>
    <property type="match status" value="1"/>
</dbReference>
<dbReference type="Gene3D" id="3.40.1190.10">
    <property type="entry name" value="Mur-like, catalytic domain"/>
    <property type="match status" value="1"/>
</dbReference>
<comment type="catalytic activity">
    <reaction evidence="11">
        <text>[L-4-(L-arginin-2-N-yl)aspartate](n)-L-aspartate + L-arginine + ATP = [L-4-(L-arginin-2-N-yl)aspartate](n+1) + ADP + phosphate + H(+)</text>
        <dbReference type="Rhea" id="RHEA:23888"/>
        <dbReference type="Rhea" id="RHEA-COMP:13732"/>
        <dbReference type="Rhea" id="RHEA-COMP:13733"/>
        <dbReference type="ChEBI" id="CHEBI:15378"/>
        <dbReference type="ChEBI" id="CHEBI:30616"/>
        <dbReference type="ChEBI" id="CHEBI:32682"/>
        <dbReference type="ChEBI" id="CHEBI:43474"/>
        <dbReference type="ChEBI" id="CHEBI:137986"/>
        <dbReference type="ChEBI" id="CHEBI:137990"/>
        <dbReference type="ChEBI" id="CHEBI:456216"/>
        <dbReference type="EC" id="6.3.2.30"/>
    </reaction>
</comment>
<dbReference type="InterPro" id="IPR013651">
    <property type="entry name" value="ATP-grasp_RimK-type"/>
</dbReference>
<dbReference type="InterPro" id="IPR036615">
    <property type="entry name" value="Mur_ligase_C_dom_sf"/>
</dbReference>
<evidence type="ECO:0000256" key="3">
    <source>
        <dbReference type="ARBA" id="ARBA00011738"/>
    </source>
</evidence>
<keyword evidence="7" id="KW-0436">Ligase</keyword>
<dbReference type="InterPro" id="IPR011810">
    <property type="entry name" value="Cya_phycin_syn"/>
</dbReference>
<keyword evidence="16" id="KW-1185">Reference proteome</keyword>
<evidence type="ECO:0000313" key="15">
    <source>
        <dbReference type="EMBL" id="ANJ66694.1"/>
    </source>
</evidence>
<evidence type="ECO:0000256" key="8">
    <source>
        <dbReference type="ARBA" id="ARBA00022741"/>
    </source>
</evidence>
<dbReference type="PANTHER" id="PTHR23135:SF18">
    <property type="entry name" value="CYANOPHYCIN SYNTHETASE"/>
    <property type="match status" value="1"/>
</dbReference>
<evidence type="ECO:0000256" key="7">
    <source>
        <dbReference type="ARBA" id="ARBA00022598"/>
    </source>
</evidence>
<dbReference type="Pfam" id="PF18921">
    <property type="entry name" value="Cyanophycin_syn"/>
    <property type="match status" value="1"/>
</dbReference>
<evidence type="ECO:0000256" key="9">
    <source>
        <dbReference type="ARBA" id="ARBA00022840"/>
    </source>
</evidence>
<evidence type="ECO:0000256" key="12">
    <source>
        <dbReference type="ARBA" id="ARBA00048425"/>
    </source>
</evidence>
<feature type="domain" description="ATP-grasp" evidence="14">
    <location>
        <begin position="209"/>
        <end position="466"/>
    </location>
</feature>
<evidence type="ECO:0000256" key="1">
    <source>
        <dbReference type="ARBA" id="ARBA00003184"/>
    </source>
</evidence>
<dbReference type="RefSeq" id="WP_066098993.1">
    <property type="nucleotide sequence ID" value="NZ_CP016027.1"/>
</dbReference>
<evidence type="ECO:0000256" key="6">
    <source>
        <dbReference type="ARBA" id="ARBA00022036"/>
    </source>
</evidence>
<dbReference type="GO" id="GO:0071160">
    <property type="term" value="F:cyanophycin synthetase activity (L-aspartate-adding)"/>
    <property type="evidence" value="ECO:0007669"/>
    <property type="project" value="UniProtKB-EC"/>
</dbReference>
<sequence>MEITRVRALRGPNLWSRHTSLQASVSCLPGECDINELPEFEMRLRARFPQVGNLQAIGQQQSISLAQVLEHSCLALQAQAGCPVTFSRTVPSREKGLFQVVVEYTEEAVGRLALELAESLISASLHNTDFDLSSALADLQSLDEDERLGPSTGAIVQAAIARGIPYRRLTRGSLVQLGWGRKQHRIQAAEIDRTSAIGESIAQDKQLTKALLRAAGIPVPAGRVVSSAADAWSAAQDIGLPVVVKPRDGNQGRGVAVNITTEDQLYRAYASAREESRDVMVERFMPGYDFRVLVVGNQVVAAARRDPPMVIGDGVQSVRQLVDQVNADPRRGDGHANALTRIRLDDIAIVTLEAQGYHLDFVPEKGMPVILRNNGNLSTGGSATDVTDDLHPDLAARAVDAARMVGLDVCGVDLVCENVNQSLEDQHGGIVELNAAPGLRMHLQPSYGKPRAVGEAIIAELYPAGEDGRIPIVAVTGTNGKTTTTRLIGHLLAKAGQRVGITTTDGVYIDGERIDADDCAGPISARNVLLHPHVDAAVFETARGGILRQGLAFDRCDVAVVTNIGLGDHLGMADIHSVEDLAVVKQVVVDNVSPQGMAVLNAADPIVARMGNTCPSAVTFFARDKLLPLLVSRRERGDRVIYVDGAQIVAEQGAFQWRISMADIPLTFGGRIDFQVENVMAAIGAAWGLNLDWSIIARGLAGFSSDATMAPGRFNLFEYRGATVIADYGHNSDAIQALCQAVQSLPARQRLVVISGAGDRRDEDIRQQTRILGDVFDQVLLYQDACQRGRADGEVIGLLREGLSGAQRTGYVEEIYGEFAAIDRALALLQTGDVCLILIDQVDAALAYLAERVAAQTVLVD</sequence>
<dbReference type="GO" id="GO:0071161">
    <property type="term" value="F:cyanophycin synthetase activity (L-arginine-adding)"/>
    <property type="evidence" value="ECO:0007669"/>
    <property type="project" value="UniProtKB-EC"/>
</dbReference>
<dbReference type="EMBL" id="CP016027">
    <property type="protein sequence ID" value="ANJ66694.1"/>
    <property type="molecule type" value="Genomic_DNA"/>
</dbReference>
<dbReference type="Gene3D" id="3.90.190.20">
    <property type="entry name" value="Mur ligase, C-terminal domain"/>
    <property type="match status" value="1"/>
</dbReference>
<accession>A0A191ZFN5</accession>
<dbReference type="Proteomes" id="UP000078596">
    <property type="component" value="Chromosome"/>
</dbReference>
<comment type="function">
    <text evidence="1">Catalyzes the ATP-dependent polymerization of arginine and aspartate to multi-L-arginyl-poly-L-aspartic acid (cyanophycin; a water-insoluble reserve polymer).</text>
</comment>
<evidence type="ECO:0000259" key="14">
    <source>
        <dbReference type="PROSITE" id="PS50975"/>
    </source>
</evidence>
<comment type="subunit">
    <text evidence="3">Homodimer.</text>
</comment>
<proteinExistence type="inferred from homology"/>
<dbReference type="Pfam" id="PF08245">
    <property type="entry name" value="Mur_ligase_M"/>
    <property type="match status" value="1"/>
</dbReference>
<dbReference type="SUPFAM" id="SSF53244">
    <property type="entry name" value="MurD-like peptide ligases, peptide-binding domain"/>
    <property type="match status" value="1"/>
</dbReference>
<evidence type="ECO:0000256" key="2">
    <source>
        <dbReference type="ARBA" id="ARBA00009060"/>
    </source>
</evidence>
<keyword evidence="8 13" id="KW-0547">Nucleotide-binding</keyword>
<dbReference type="KEGG" id="haz:A9404_04245"/>
<dbReference type="InterPro" id="IPR018109">
    <property type="entry name" value="Folylpolyglutamate_synth_CS"/>
</dbReference>
<dbReference type="EC" id="6.3.2.29" evidence="5"/>
<dbReference type="InterPro" id="IPR036565">
    <property type="entry name" value="Mur-like_cat_sf"/>
</dbReference>
<protein>
    <recommendedName>
        <fullName evidence="6">Cyanophycin synthetase</fullName>
        <ecNumber evidence="5">6.3.2.29</ecNumber>
        <ecNumber evidence="4">6.3.2.30</ecNumber>
    </recommendedName>
    <alternativeName>
        <fullName evidence="10">Cyanophycin synthase</fullName>
    </alternativeName>
</protein>
<dbReference type="NCBIfam" id="NF010623">
    <property type="entry name" value="PRK14016.1"/>
    <property type="match status" value="1"/>
</dbReference>
<evidence type="ECO:0000313" key="16">
    <source>
        <dbReference type="Proteomes" id="UP000078596"/>
    </source>
</evidence>
<dbReference type="InterPro" id="IPR044019">
    <property type="entry name" value="Cyanophycin_syn_N"/>
</dbReference>
<dbReference type="PANTHER" id="PTHR23135">
    <property type="entry name" value="MUR LIGASE FAMILY MEMBER"/>
    <property type="match status" value="1"/>
</dbReference>
<evidence type="ECO:0000256" key="13">
    <source>
        <dbReference type="PROSITE-ProRule" id="PRU00409"/>
    </source>
</evidence>
<keyword evidence="9 13" id="KW-0067">ATP-binding</keyword>
<comment type="catalytic activity">
    <reaction evidence="12">
        <text>[L-4-(L-arginin-2-N-yl)aspartate](n) + L-aspartate + ATP = [L-4-(L-arginin-2-N-yl)aspartate](n)-L-aspartate + ADP + phosphate + H(+)</text>
        <dbReference type="Rhea" id="RHEA:13277"/>
        <dbReference type="Rhea" id="RHEA-COMP:13728"/>
        <dbReference type="Rhea" id="RHEA-COMP:13733"/>
        <dbReference type="ChEBI" id="CHEBI:15378"/>
        <dbReference type="ChEBI" id="CHEBI:29991"/>
        <dbReference type="ChEBI" id="CHEBI:30616"/>
        <dbReference type="ChEBI" id="CHEBI:43474"/>
        <dbReference type="ChEBI" id="CHEBI:137986"/>
        <dbReference type="ChEBI" id="CHEBI:137990"/>
        <dbReference type="ChEBI" id="CHEBI:456216"/>
        <dbReference type="EC" id="6.3.2.29"/>
    </reaction>
</comment>
<dbReference type="InterPro" id="IPR013221">
    <property type="entry name" value="Mur_ligase_cen"/>
</dbReference>
<dbReference type="InterPro" id="IPR011761">
    <property type="entry name" value="ATP-grasp"/>
</dbReference>
<dbReference type="EC" id="6.3.2.30" evidence="4"/>
<dbReference type="Pfam" id="PF08443">
    <property type="entry name" value="RimK"/>
    <property type="match status" value="1"/>
</dbReference>
<dbReference type="STRING" id="1860122.A9404_04245"/>
<evidence type="ECO:0000256" key="5">
    <source>
        <dbReference type="ARBA" id="ARBA00013005"/>
    </source>
</evidence>
<dbReference type="NCBIfam" id="TIGR02068">
    <property type="entry name" value="cya_phycin_syn"/>
    <property type="match status" value="1"/>
</dbReference>
<dbReference type="Pfam" id="PF02875">
    <property type="entry name" value="Mur_ligase_C"/>
    <property type="match status" value="1"/>
</dbReference>
<dbReference type="GO" id="GO:0005524">
    <property type="term" value="F:ATP binding"/>
    <property type="evidence" value="ECO:0007669"/>
    <property type="project" value="UniProtKB-UniRule"/>
</dbReference>
<name>A0A191ZFN5_9GAMM</name>
<dbReference type="GO" id="GO:0004326">
    <property type="term" value="F:tetrahydrofolylpolyglutamate synthase activity"/>
    <property type="evidence" value="ECO:0007669"/>
    <property type="project" value="InterPro"/>
</dbReference>
<dbReference type="GO" id="GO:0046872">
    <property type="term" value="F:metal ion binding"/>
    <property type="evidence" value="ECO:0007669"/>
    <property type="project" value="InterPro"/>
</dbReference>
<dbReference type="InterPro" id="IPR004101">
    <property type="entry name" value="Mur_ligase_C"/>
</dbReference>
<evidence type="ECO:0000256" key="11">
    <source>
        <dbReference type="ARBA" id="ARBA00048094"/>
    </source>
</evidence>
<dbReference type="AlphaFoldDB" id="A0A191ZFN5"/>
<dbReference type="SUPFAM" id="SSF56059">
    <property type="entry name" value="Glutathione synthetase ATP-binding domain-like"/>
    <property type="match status" value="1"/>
</dbReference>
<evidence type="ECO:0000256" key="10">
    <source>
        <dbReference type="ARBA" id="ARBA00031353"/>
    </source>
</evidence>
<dbReference type="PROSITE" id="PS50975">
    <property type="entry name" value="ATP_GRASP"/>
    <property type="match status" value="1"/>
</dbReference>